<feature type="region of interest" description="Disordered" evidence="1">
    <location>
        <begin position="121"/>
        <end position="143"/>
    </location>
</feature>
<dbReference type="Pfam" id="PF20159">
    <property type="entry name" value="YidB"/>
    <property type="match status" value="1"/>
</dbReference>
<dbReference type="AlphaFoldDB" id="A0A2Z5J9V5"/>
<dbReference type="InterPro" id="IPR027405">
    <property type="entry name" value="YidB-like"/>
</dbReference>
<evidence type="ECO:0000313" key="3">
    <source>
        <dbReference type="Proteomes" id="UP000252698"/>
    </source>
</evidence>
<feature type="compositionally biased region" description="Basic and acidic residues" evidence="1">
    <location>
        <begin position="133"/>
        <end position="143"/>
    </location>
</feature>
<gene>
    <name evidence="2" type="ORF">C5746_09600</name>
</gene>
<evidence type="ECO:0000313" key="2">
    <source>
        <dbReference type="EMBL" id="AXE77128.1"/>
    </source>
</evidence>
<proteinExistence type="predicted"/>
<dbReference type="GeneID" id="95518743"/>
<name>A0A2Z5J9V5_STRAR</name>
<sequence length="143" mass="13920">MAGNDLGSLLGSLLGGGGQGGTSGGAGNILGALLGALGNGQGGTGGGGNALEGLIGMLTKSGLVDQAQSWVGTGENQAVSGAQIAEALPDGTLQKVAQETGVSTEQVADEIARSLPTAVDRLTPSGEVPQGRSIEELVREQQL</sequence>
<dbReference type="SUPFAM" id="SSF140804">
    <property type="entry name" value="YidB-like"/>
    <property type="match status" value="1"/>
</dbReference>
<dbReference type="Gene3D" id="1.10.10.690">
    <property type="entry name" value="YidB-like"/>
    <property type="match status" value="1"/>
</dbReference>
<evidence type="ECO:0000256" key="1">
    <source>
        <dbReference type="SAM" id="MobiDB-lite"/>
    </source>
</evidence>
<protein>
    <recommendedName>
        <fullName evidence="4">DUF937 domain-containing protein</fullName>
    </recommendedName>
</protein>
<evidence type="ECO:0008006" key="4">
    <source>
        <dbReference type="Google" id="ProtNLM"/>
    </source>
</evidence>
<dbReference type="EMBL" id="CP027306">
    <property type="protein sequence ID" value="AXE77128.1"/>
    <property type="molecule type" value="Genomic_DNA"/>
</dbReference>
<dbReference type="Proteomes" id="UP000252698">
    <property type="component" value="Chromosome"/>
</dbReference>
<dbReference type="InterPro" id="IPR045372">
    <property type="entry name" value="YidB"/>
</dbReference>
<dbReference type="KEGG" id="sata:C5746_09600"/>
<organism evidence="2 3">
    <name type="scientific">Streptomyces atratus</name>
    <dbReference type="NCBI Taxonomy" id="1893"/>
    <lineage>
        <taxon>Bacteria</taxon>
        <taxon>Bacillati</taxon>
        <taxon>Actinomycetota</taxon>
        <taxon>Actinomycetes</taxon>
        <taxon>Kitasatosporales</taxon>
        <taxon>Streptomycetaceae</taxon>
        <taxon>Streptomyces</taxon>
    </lineage>
</organism>
<dbReference type="RefSeq" id="WP_114243769.1">
    <property type="nucleotide sequence ID" value="NZ_CP027306.1"/>
</dbReference>
<reference evidence="2 3" key="1">
    <citation type="journal article" date="2018" name="Front. Microbiol.">
        <title>Genome Sequencing of Streptomyces atratus SCSIOZH16 and Activation Production of Nocardamine via Metabolic Engineering.</title>
        <authorList>
            <person name="Li Y."/>
            <person name="Zhang C."/>
            <person name="Liu C."/>
            <person name="Ju J."/>
            <person name="Ma J."/>
        </authorList>
    </citation>
    <scope>NUCLEOTIDE SEQUENCE [LARGE SCALE GENOMIC DNA]</scope>
    <source>
        <strain evidence="2 3">SCSIO_ZH16</strain>
    </source>
</reference>
<accession>A0A2Z5J9V5</accession>